<dbReference type="InterPro" id="IPR001453">
    <property type="entry name" value="MoaB/Mog_dom"/>
</dbReference>
<reference evidence="2" key="2">
    <citation type="submission" date="2021-01" db="EMBL/GenBank/DDBJ databases">
        <authorList>
            <person name="Schikora-Tamarit M.A."/>
        </authorList>
    </citation>
    <scope>NUCLEOTIDE SEQUENCE</scope>
    <source>
        <strain evidence="2">CBS6341</strain>
    </source>
</reference>
<gene>
    <name evidence="2" type="ORF">WICMUC_000404</name>
</gene>
<keyword evidence="3" id="KW-1185">Reference proteome</keyword>
<dbReference type="SUPFAM" id="SSF53218">
    <property type="entry name" value="Molybdenum cofactor biosynthesis proteins"/>
    <property type="match status" value="1"/>
</dbReference>
<dbReference type="PANTHER" id="PTHR47675:SF1">
    <property type="entry name" value="MOLYBDOPTERIN BINDING DOMAIN PROTEIN (AFU_ORTHOLOGUE AFUA_5G11210)"/>
    <property type="match status" value="1"/>
</dbReference>
<dbReference type="Pfam" id="PF00994">
    <property type="entry name" value="MoCF_biosynth"/>
    <property type="match status" value="1"/>
</dbReference>
<dbReference type="CDD" id="cd00885">
    <property type="entry name" value="cinA"/>
    <property type="match status" value="1"/>
</dbReference>
<dbReference type="PANTHER" id="PTHR47675">
    <property type="entry name" value="MOLYBDOPTERIN BINDING DOMAIN PROTEIN (AFU_ORTHOLOGUE AFUA_5G11210)"/>
    <property type="match status" value="1"/>
</dbReference>
<sequence>MSTIRTAAILIIGDEILNGKIQDTNSNFFSKLLFSLGVEVKKILVIGDDSNEIIDSVHRLTSKYDFIITSGGIGPTHDDITYESIAEAYKLPLKLHQETVERMNKLRKDDRNLDEEAQKAQHRMATFPSSDKLIEILYLHEELWVPIIGIDSKVYILPGVPQLFQKLLVLLVQSSSISERLEGHNRFVRYFIKTELSESEIAPLLTSLQIKSDSYVSGKYGELTGSSIKIGSYPHMGLNFNTISVLGRVKDEAFLRGVVNDCVVHCQGIEISDEEEAQNSANID</sequence>
<evidence type="ECO:0000313" key="2">
    <source>
        <dbReference type="EMBL" id="KAH3680337.1"/>
    </source>
</evidence>
<dbReference type="SMART" id="SM00852">
    <property type="entry name" value="MoCF_biosynth"/>
    <property type="match status" value="1"/>
</dbReference>
<name>A0A9P8PZC0_9ASCO</name>
<dbReference type="GO" id="GO:0042726">
    <property type="term" value="P:flavin-containing compound metabolic process"/>
    <property type="evidence" value="ECO:0007669"/>
    <property type="project" value="TreeGrafter"/>
</dbReference>
<reference evidence="2" key="1">
    <citation type="journal article" date="2021" name="Open Biol.">
        <title>Shared evolutionary footprints suggest mitochondrial oxidative damage underlies multiple complex I losses in fungi.</title>
        <authorList>
            <person name="Schikora-Tamarit M.A."/>
            <person name="Marcet-Houben M."/>
            <person name="Nosek J."/>
            <person name="Gabaldon T."/>
        </authorList>
    </citation>
    <scope>NUCLEOTIDE SEQUENCE</scope>
    <source>
        <strain evidence="2">CBS6341</strain>
    </source>
</reference>
<protein>
    <recommendedName>
        <fullName evidence="1">MoaB/Mog domain-containing protein</fullName>
    </recommendedName>
</protein>
<dbReference type="Gene3D" id="3.40.980.10">
    <property type="entry name" value="MoaB/Mog-like domain"/>
    <property type="match status" value="1"/>
</dbReference>
<dbReference type="Proteomes" id="UP000769528">
    <property type="component" value="Unassembled WGS sequence"/>
</dbReference>
<feature type="domain" description="MoaB/Mog" evidence="1">
    <location>
        <begin position="8"/>
        <end position="178"/>
    </location>
</feature>
<evidence type="ECO:0000313" key="3">
    <source>
        <dbReference type="Proteomes" id="UP000769528"/>
    </source>
</evidence>
<dbReference type="GO" id="GO:0047884">
    <property type="term" value="F:FAD diphosphatase activity"/>
    <property type="evidence" value="ECO:0007669"/>
    <property type="project" value="TreeGrafter"/>
</dbReference>
<organism evidence="2 3">
    <name type="scientific">Wickerhamomyces mucosus</name>
    <dbReference type="NCBI Taxonomy" id="1378264"/>
    <lineage>
        <taxon>Eukaryota</taxon>
        <taxon>Fungi</taxon>
        <taxon>Dikarya</taxon>
        <taxon>Ascomycota</taxon>
        <taxon>Saccharomycotina</taxon>
        <taxon>Saccharomycetes</taxon>
        <taxon>Phaffomycetales</taxon>
        <taxon>Wickerhamomycetaceae</taxon>
        <taxon>Wickerhamomyces</taxon>
    </lineage>
</organism>
<dbReference type="AlphaFoldDB" id="A0A9P8PZC0"/>
<accession>A0A9P8PZC0</accession>
<dbReference type="InterPro" id="IPR036425">
    <property type="entry name" value="MoaB/Mog-like_dom_sf"/>
</dbReference>
<proteinExistence type="predicted"/>
<dbReference type="EMBL" id="JAEUBF010000131">
    <property type="protein sequence ID" value="KAH3680337.1"/>
    <property type="molecule type" value="Genomic_DNA"/>
</dbReference>
<comment type="caution">
    <text evidence="2">The sequence shown here is derived from an EMBL/GenBank/DDBJ whole genome shotgun (WGS) entry which is preliminary data.</text>
</comment>
<evidence type="ECO:0000259" key="1">
    <source>
        <dbReference type="SMART" id="SM00852"/>
    </source>
</evidence>
<dbReference type="OrthoDB" id="448496at2759"/>